<keyword evidence="2" id="KW-1185">Reference proteome</keyword>
<organism evidence="1 2">
    <name type="scientific">Palleronia caenipelagi</name>
    <dbReference type="NCBI Taxonomy" id="2489174"/>
    <lineage>
        <taxon>Bacteria</taxon>
        <taxon>Pseudomonadati</taxon>
        <taxon>Pseudomonadota</taxon>
        <taxon>Alphaproteobacteria</taxon>
        <taxon>Rhodobacterales</taxon>
        <taxon>Roseobacteraceae</taxon>
        <taxon>Palleronia</taxon>
    </lineage>
</organism>
<evidence type="ECO:0000313" key="2">
    <source>
        <dbReference type="Proteomes" id="UP000318590"/>
    </source>
</evidence>
<dbReference type="OrthoDB" id="9817415at2"/>
<dbReference type="AlphaFoldDB" id="A0A547PHY2"/>
<protein>
    <submittedName>
        <fullName evidence="1">Uncharacterized protein</fullName>
    </submittedName>
</protein>
<gene>
    <name evidence="1" type="ORF">FEV53_19995</name>
</gene>
<proteinExistence type="predicted"/>
<reference evidence="1 2" key="1">
    <citation type="submission" date="2019-06" db="EMBL/GenBank/DDBJ databases">
        <title>Paenimaribius caenipelagi gen. nov., sp. nov., isolated from a tidal flat.</title>
        <authorList>
            <person name="Yoon J.-H."/>
        </authorList>
    </citation>
    <scope>NUCLEOTIDE SEQUENCE [LARGE SCALE GENOMIC DNA]</scope>
    <source>
        <strain evidence="1 2">JBTF-M29</strain>
    </source>
</reference>
<accession>A0A547PHY2</accession>
<dbReference type="Proteomes" id="UP000318590">
    <property type="component" value="Unassembled WGS sequence"/>
</dbReference>
<evidence type="ECO:0000313" key="1">
    <source>
        <dbReference type="EMBL" id="TRD13755.1"/>
    </source>
</evidence>
<comment type="caution">
    <text evidence="1">The sequence shown here is derived from an EMBL/GenBank/DDBJ whole genome shotgun (WGS) entry which is preliminary data.</text>
</comment>
<dbReference type="EMBL" id="VFSV01000112">
    <property type="protein sequence ID" value="TRD13755.1"/>
    <property type="molecule type" value="Genomic_DNA"/>
</dbReference>
<name>A0A547PHY2_9RHOB</name>
<sequence>MSSLDALARAAFERPGERVIHVTNEASAKVFQAKAMNDAAYVPRVILNATELKSEIKERKYDKWIGAPLAKAGGAVRAVVRAPSVKIGEAEFGLGGLASVEKQAATASIGKEAIFVFENSIDSDGFGQLLSYYSAAEPEKMPTIVLAADKDVEQLRSKVSRYSESFVFHETYGSTSHFWSSTSTKPVMSLSDIVLGLVQNNTLAVATADFSLDGIDSSDFEHLSQSLSAAYAVVRSVNFEFNKFASAGLAKEAIRLLSRTDTSKFSTGQQKAVNALWVLFSLWDLYLHENRPDALDQSMQRAAEIGSDLLVAHCQRLMNLSAGYSAYSRHSLETAEKTFRRFNQTPMAIYCRNNALLNDMHSTGRTTDAFQDLIDEATEVCPNIFSMVRLFNNAGVGAMLDSRFDEALEFFERSQTFNALPIHRFGLEVNALVCRYMMGDSPREEELERIVLRVERANLDKRYAYHQAIVLLNTLRLQEKLGHASGITRGLLRERAFMDYGSVLSGRLSVARFLEMNLPTTAPQGRYKGQRGDFILRTDLVPIIHFGWF</sequence>